<name>A0ACC0G8E9_9ERIC</name>
<evidence type="ECO:0000313" key="2">
    <source>
        <dbReference type="Proteomes" id="UP001060215"/>
    </source>
</evidence>
<proteinExistence type="predicted"/>
<dbReference type="EMBL" id="CM045767">
    <property type="protein sequence ID" value="KAI7997224.1"/>
    <property type="molecule type" value="Genomic_DNA"/>
</dbReference>
<gene>
    <name evidence="1" type="ORF">LOK49_LG10G00955</name>
</gene>
<sequence length="399" mass="43756">MKLSYYPHFYSPTIKSLFLHHLSEAREFLVGGKTQAWNVPSSSSHHSPDSLNQWAESSRFLIGDSLVWNYDSNKDSVLQVSKRDYVTCNTSSPIAEHKDGNTKVRLDKAGPFYFISGAEGHCEKGQRLIVVVMSERHRRHLGIAPAPSPVESQGPAIAPTSGATRFQGGLVVVTLVVLAGLGLMCLSEAREFLVGGKTRAWKVPSSSSHHSPDSLNQWAESSRFLIGDSLVWNYDSNKDSVLKVSKRDYVTCNTSSPIAEYKDGNTKVRLDKAGPFYFISGAEGHCEKGQRLIVVVMSDRHRRHLGIAPAPSPVEFQGPAIAPTSGASRCIICEEIGHNKRTCQRAPIRGREMGTNESTQREIGTVVERSTIGRSTTTERSTVDDQGQNGVLPTQCSMT</sequence>
<dbReference type="Proteomes" id="UP001060215">
    <property type="component" value="Chromosome 10"/>
</dbReference>
<evidence type="ECO:0000313" key="1">
    <source>
        <dbReference type="EMBL" id="KAI7997224.1"/>
    </source>
</evidence>
<keyword evidence="2" id="KW-1185">Reference proteome</keyword>
<comment type="caution">
    <text evidence="1">The sequence shown here is derived from an EMBL/GenBank/DDBJ whole genome shotgun (WGS) entry which is preliminary data.</text>
</comment>
<accession>A0ACC0G8E9</accession>
<organism evidence="1 2">
    <name type="scientific">Camellia lanceoleosa</name>
    <dbReference type="NCBI Taxonomy" id="1840588"/>
    <lineage>
        <taxon>Eukaryota</taxon>
        <taxon>Viridiplantae</taxon>
        <taxon>Streptophyta</taxon>
        <taxon>Embryophyta</taxon>
        <taxon>Tracheophyta</taxon>
        <taxon>Spermatophyta</taxon>
        <taxon>Magnoliopsida</taxon>
        <taxon>eudicotyledons</taxon>
        <taxon>Gunneridae</taxon>
        <taxon>Pentapetalae</taxon>
        <taxon>asterids</taxon>
        <taxon>Ericales</taxon>
        <taxon>Theaceae</taxon>
        <taxon>Camellia</taxon>
    </lineage>
</organism>
<protein>
    <submittedName>
        <fullName evidence="1">Early nodulin-like protein 1</fullName>
    </submittedName>
</protein>
<reference evidence="1 2" key="1">
    <citation type="journal article" date="2022" name="Plant J.">
        <title>Chromosome-level genome of Camellia lanceoleosa provides a valuable resource for understanding genome evolution and self-incompatibility.</title>
        <authorList>
            <person name="Gong W."/>
            <person name="Xiao S."/>
            <person name="Wang L."/>
            <person name="Liao Z."/>
            <person name="Chang Y."/>
            <person name="Mo W."/>
            <person name="Hu G."/>
            <person name="Li W."/>
            <person name="Zhao G."/>
            <person name="Zhu H."/>
            <person name="Hu X."/>
            <person name="Ji K."/>
            <person name="Xiang X."/>
            <person name="Song Q."/>
            <person name="Yuan D."/>
            <person name="Jin S."/>
            <person name="Zhang L."/>
        </authorList>
    </citation>
    <scope>NUCLEOTIDE SEQUENCE [LARGE SCALE GENOMIC DNA]</scope>
    <source>
        <strain evidence="1">SQ_2022a</strain>
    </source>
</reference>